<dbReference type="PROSITE" id="PS00194">
    <property type="entry name" value="THIOREDOXIN_1"/>
    <property type="match status" value="1"/>
</dbReference>
<keyword evidence="5" id="KW-1185">Reference proteome</keyword>
<evidence type="ECO:0000313" key="5">
    <source>
        <dbReference type="Proteomes" id="UP000011625"/>
    </source>
</evidence>
<dbReference type="STRING" id="1227456.C450_11686"/>
<protein>
    <submittedName>
        <fullName evidence="4">Thioredoxin 2</fullName>
    </submittedName>
</protein>
<organism evidence="4 5">
    <name type="scientific">Halococcus salifodinae DSM 8989</name>
    <dbReference type="NCBI Taxonomy" id="1227456"/>
    <lineage>
        <taxon>Archaea</taxon>
        <taxon>Methanobacteriati</taxon>
        <taxon>Methanobacteriota</taxon>
        <taxon>Stenosarchaea group</taxon>
        <taxon>Halobacteria</taxon>
        <taxon>Halobacteriales</taxon>
        <taxon>Halococcaceae</taxon>
        <taxon>Halococcus</taxon>
    </lineage>
</organism>
<dbReference type="PROSITE" id="PS51318">
    <property type="entry name" value="TAT"/>
    <property type="match status" value="1"/>
</dbReference>
<feature type="domain" description="Thioredoxin" evidence="3">
    <location>
        <begin position="30"/>
        <end position="170"/>
    </location>
</feature>
<comment type="caution">
    <text evidence="4">The sequence shown here is derived from an EMBL/GenBank/DDBJ whole genome shotgun (WGS) entry which is preliminary data.</text>
</comment>
<accession>M0N2Y0</accession>
<dbReference type="PANTHER" id="PTHR42852">
    <property type="entry name" value="THIOL:DISULFIDE INTERCHANGE PROTEIN DSBE"/>
    <property type="match status" value="1"/>
</dbReference>
<dbReference type="InterPro" id="IPR050553">
    <property type="entry name" value="Thioredoxin_ResA/DsbE_sf"/>
</dbReference>
<evidence type="ECO:0000313" key="4">
    <source>
        <dbReference type="EMBL" id="EMA52231.1"/>
    </source>
</evidence>
<dbReference type="CDD" id="cd02966">
    <property type="entry name" value="TlpA_like_family"/>
    <property type="match status" value="1"/>
</dbReference>
<evidence type="ECO:0000259" key="3">
    <source>
        <dbReference type="PROSITE" id="PS51352"/>
    </source>
</evidence>
<dbReference type="Gene3D" id="3.40.30.10">
    <property type="entry name" value="Glutaredoxin"/>
    <property type="match status" value="1"/>
</dbReference>
<reference evidence="4 5" key="1">
    <citation type="journal article" date="2014" name="PLoS Genet.">
        <title>Phylogenetically driven sequencing of extremely halophilic archaea reveals strategies for static and dynamic osmo-response.</title>
        <authorList>
            <person name="Becker E.A."/>
            <person name="Seitzer P.M."/>
            <person name="Tritt A."/>
            <person name="Larsen D."/>
            <person name="Krusor M."/>
            <person name="Yao A.I."/>
            <person name="Wu D."/>
            <person name="Madern D."/>
            <person name="Eisen J.A."/>
            <person name="Darling A.E."/>
            <person name="Facciotti M.T."/>
        </authorList>
    </citation>
    <scope>NUCLEOTIDE SEQUENCE [LARGE SCALE GENOMIC DNA]</scope>
    <source>
        <strain evidence="4 5">DSM 8989</strain>
    </source>
</reference>
<sequence>MKRYTRRRVLGAGGGVALSALAGCAGVLGGAGGADTREIDTVAVAGSPGEAVAIQPQERVSLLDFFGTWCAPCKPQMAHLRTVDERFPDLHLLSITWESEEAVVADFWREYEGTWPVALDPEVRTGERYGVRRIPTLLVLAADGTETWRHVGLAAADTIVTEVERAIEAG</sequence>
<dbReference type="SUPFAM" id="SSF52833">
    <property type="entry name" value="Thioredoxin-like"/>
    <property type="match status" value="1"/>
</dbReference>
<keyword evidence="2" id="KW-0201">Cytochrome c-type biogenesis</keyword>
<dbReference type="InterPro" id="IPR013740">
    <property type="entry name" value="Redoxin"/>
</dbReference>
<dbReference type="GO" id="GO:0017004">
    <property type="term" value="P:cytochrome complex assembly"/>
    <property type="evidence" value="ECO:0007669"/>
    <property type="project" value="UniProtKB-KW"/>
</dbReference>
<evidence type="ECO:0000256" key="1">
    <source>
        <dbReference type="ARBA" id="ARBA00004196"/>
    </source>
</evidence>
<dbReference type="PATRIC" id="fig|1227456.3.peg.2375"/>
<dbReference type="OrthoDB" id="115386at2157"/>
<dbReference type="InterPro" id="IPR036249">
    <property type="entry name" value="Thioredoxin-like_sf"/>
</dbReference>
<dbReference type="PROSITE" id="PS51257">
    <property type="entry name" value="PROKAR_LIPOPROTEIN"/>
    <property type="match status" value="1"/>
</dbReference>
<dbReference type="InterPro" id="IPR006311">
    <property type="entry name" value="TAT_signal"/>
</dbReference>
<comment type="subcellular location">
    <subcellularLocation>
        <location evidence="1">Cell envelope</location>
    </subcellularLocation>
</comment>
<dbReference type="InterPro" id="IPR017937">
    <property type="entry name" value="Thioredoxin_CS"/>
</dbReference>
<gene>
    <name evidence="4" type="ORF">C450_11686</name>
</gene>
<name>M0N2Y0_9EURY</name>
<dbReference type="RefSeq" id="WP_005043539.1">
    <property type="nucleotide sequence ID" value="NZ_AOME01000056.1"/>
</dbReference>
<evidence type="ECO:0000256" key="2">
    <source>
        <dbReference type="ARBA" id="ARBA00022748"/>
    </source>
</evidence>
<dbReference type="AlphaFoldDB" id="M0N2Y0"/>
<dbReference type="Proteomes" id="UP000011625">
    <property type="component" value="Unassembled WGS sequence"/>
</dbReference>
<dbReference type="PANTHER" id="PTHR42852:SF13">
    <property type="entry name" value="PROTEIN DIPZ"/>
    <property type="match status" value="1"/>
</dbReference>
<dbReference type="Pfam" id="PF08534">
    <property type="entry name" value="Redoxin"/>
    <property type="match status" value="1"/>
</dbReference>
<dbReference type="InterPro" id="IPR013766">
    <property type="entry name" value="Thioredoxin_domain"/>
</dbReference>
<dbReference type="GO" id="GO:0016491">
    <property type="term" value="F:oxidoreductase activity"/>
    <property type="evidence" value="ECO:0007669"/>
    <property type="project" value="InterPro"/>
</dbReference>
<proteinExistence type="predicted"/>
<dbReference type="EMBL" id="AOME01000056">
    <property type="protein sequence ID" value="EMA52231.1"/>
    <property type="molecule type" value="Genomic_DNA"/>
</dbReference>
<dbReference type="PROSITE" id="PS51352">
    <property type="entry name" value="THIOREDOXIN_2"/>
    <property type="match status" value="1"/>
</dbReference>